<dbReference type="InterPro" id="IPR000467">
    <property type="entry name" value="G_patch_dom"/>
</dbReference>
<reference evidence="6 7" key="1">
    <citation type="submission" date="2009-12" db="EMBL/GenBank/DDBJ databases">
        <title>The draft genome of Batrachochytrium dendrobatidis.</title>
        <authorList>
            <consortium name="US DOE Joint Genome Institute (JGI-PGF)"/>
            <person name="Kuo A."/>
            <person name="Salamov A."/>
            <person name="Schmutz J."/>
            <person name="Lucas S."/>
            <person name="Pitluck S."/>
            <person name="Rosenblum E."/>
            <person name="Stajich J."/>
            <person name="Eisen M."/>
            <person name="Grigoriev I.V."/>
        </authorList>
    </citation>
    <scope>NUCLEOTIDE SEQUENCE [LARGE SCALE GENOMIC DNA]</scope>
    <source>
        <strain evidence="7">JAM81 / FGSC 10211</strain>
    </source>
</reference>
<dbReference type="PANTHER" id="PTHR47251:SF1">
    <property type="entry name" value="FINGER DOMAIN PROTEIN, PUTATIVE (AFU_ORTHOLOGUE AFUA_3G04180)-RELATED"/>
    <property type="match status" value="1"/>
</dbReference>
<feature type="compositionally biased region" description="Basic and acidic residues" evidence="3">
    <location>
        <begin position="207"/>
        <end position="218"/>
    </location>
</feature>
<organism evidence="6 7">
    <name type="scientific">Batrachochytrium dendrobatidis (strain JAM81 / FGSC 10211)</name>
    <name type="common">Frog chytrid fungus</name>
    <dbReference type="NCBI Taxonomy" id="684364"/>
    <lineage>
        <taxon>Eukaryota</taxon>
        <taxon>Fungi</taxon>
        <taxon>Fungi incertae sedis</taxon>
        <taxon>Chytridiomycota</taxon>
        <taxon>Chytridiomycota incertae sedis</taxon>
        <taxon>Chytridiomycetes</taxon>
        <taxon>Rhizophydiales</taxon>
        <taxon>Rhizophydiales incertae sedis</taxon>
        <taxon>Batrachochytrium</taxon>
    </lineage>
</organism>
<dbReference type="SMART" id="SM00443">
    <property type="entry name" value="G_patch"/>
    <property type="match status" value="1"/>
</dbReference>
<keyword evidence="1" id="KW-0863">Zinc-finger</keyword>
<keyword evidence="7" id="KW-1185">Reference proteome</keyword>
<evidence type="ECO:0000256" key="2">
    <source>
        <dbReference type="SAM" id="Coils"/>
    </source>
</evidence>
<dbReference type="PROSITE" id="PS50174">
    <property type="entry name" value="G_PATCH"/>
    <property type="match status" value="1"/>
</dbReference>
<evidence type="ECO:0000313" key="6">
    <source>
        <dbReference type="EMBL" id="EGF80464.1"/>
    </source>
</evidence>
<dbReference type="AlphaFoldDB" id="F4P3G6"/>
<keyword evidence="1" id="KW-0479">Metal-binding</keyword>
<feature type="region of interest" description="Disordered" evidence="3">
    <location>
        <begin position="260"/>
        <end position="281"/>
    </location>
</feature>
<feature type="region of interest" description="Disordered" evidence="3">
    <location>
        <begin position="195"/>
        <end position="218"/>
    </location>
</feature>
<proteinExistence type="predicted"/>
<dbReference type="PROSITE" id="PS50157">
    <property type="entry name" value="ZINC_FINGER_C2H2_2"/>
    <property type="match status" value="1"/>
</dbReference>
<dbReference type="OrthoDB" id="4822at2759"/>
<dbReference type="EMBL" id="GL882884">
    <property type="protein sequence ID" value="EGF80464.1"/>
    <property type="molecule type" value="Genomic_DNA"/>
</dbReference>
<name>F4P3G6_BATDJ</name>
<gene>
    <name evidence="6" type="ORF">BATDEDRAFT_88627</name>
</gene>
<dbReference type="InterPro" id="IPR013087">
    <property type="entry name" value="Znf_C2H2_type"/>
</dbReference>
<dbReference type="RefSeq" id="XP_006679292.1">
    <property type="nucleotide sequence ID" value="XM_006679229.1"/>
</dbReference>
<dbReference type="PANTHER" id="PTHR47251">
    <property type="entry name" value="FINGER DOMAIN PROTEIN, PUTATIVE (AFU_ORTHOLOGUE AFUA_3G04180)-RELATED"/>
    <property type="match status" value="1"/>
</dbReference>
<evidence type="ECO:0000256" key="1">
    <source>
        <dbReference type="PROSITE-ProRule" id="PRU00042"/>
    </source>
</evidence>
<dbReference type="GO" id="GO:0003676">
    <property type="term" value="F:nucleic acid binding"/>
    <property type="evidence" value="ECO:0007669"/>
    <property type="project" value="InterPro"/>
</dbReference>
<dbReference type="HOGENOM" id="CLU_051088_0_0_1"/>
<dbReference type="PROSITE" id="PS00028">
    <property type="entry name" value="ZINC_FINGER_C2H2_1"/>
    <property type="match status" value="1"/>
</dbReference>
<sequence>MQGLGYADTTLLENKVIVIQQPVAHDGFLEDMAIDKIDSCPLYSDDDDDFEQSSLTVPIPSHNKGFKLLLKMGWKQGTGLGIGGSGRLEPVPIGNKGDTLGLGKAEQMQLLHSASTSRHKISTTEKIATETEQAKLEREAKVLKMELIKEEIKTAQSAFYCALCDKQYTKISEYETHLSSYDHNHRKRFKEMQELSKRSGLLGQRKTNKEDKESIREQREVNRLQQAMMHRAESNPLKPIPCVDMDANQPCDSKNNIILDSNQHQDTEPVQNQSKKPIAFGFGSKKPVGSIKFSLNKK</sequence>
<dbReference type="InParanoid" id="F4P3G6"/>
<evidence type="ECO:0000256" key="3">
    <source>
        <dbReference type="SAM" id="MobiDB-lite"/>
    </source>
</evidence>
<feature type="domain" description="C2H2-type" evidence="4">
    <location>
        <begin position="159"/>
        <end position="188"/>
    </location>
</feature>
<dbReference type="GeneID" id="18243224"/>
<dbReference type="SUPFAM" id="SSF57667">
    <property type="entry name" value="beta-beta-alpha zinc fingers"/>
    <property type="match status" value="1"/>
</dbReference>
<dbReference type="Pfam" id="PF01585">
    <property type="entry name" value="G-patch"/>
    <property type="match status" value="1"/>
</dbReference>
<accession>F4P3G6</accession>
<evidence type="ECO:0000259" key="5">
    <source>
        <dbReference type="PROSITE" id="PS50174"/>
    </source>
</evidence>
<protein>
    <recommendedName>
        <fullName evidence="8">G-patch domain-containing protein</fullName>
    </recommendedName>
</protein>
<evidence type="ECO:0000313" key="7">
    <source>
        <dbReference type="Proteomes" id="UP000007241"/>
    </source>
</evidence>
<feature type="coiled-coil region" evidence="2">
    <location>
        <begin position="126"/>
        <end position="153"/>
    </location>
</feature>
<feature type="domain" description="G-patch" evidence="5">
    <location>
        <begin position="61"/>
        <end position="107"/>
    </location>
</feature>
<evidence type="ECO:0000259" key="4">
    <source>
        <dbReference type="PROSITE" id="PS50157"/>
    </source>
</evidence>
<evidence type="ECO:0008006" key="8">
    <source>
        <dbReference type="Google" id="ProtNLM"/>
    </source>
</evidence>
<dbReference type="InterPro" id="IPR036236">
    <property type="entry name" value="Znf_C2H2_sf"/>
</dbReference>
<feature type="compositionally biased region" description="Polar residues" evidence="3">
    <location>
        <begin position="260"/>
        <end position="275"/>
    </location>
</feature>
<dbReference type="STRING" id="684364.F4P3G6"/>
<dbReference type="OMA" id="FCLPINH"/>
<dbReference type="Proteomes" id="UP000007241">
    <property type="component" value="Unassembled WGS sequence"/>
</dbReference>
<dbReference type="GO" id="GO:0008270">
    <property type="term" value="F:zinc ion binding"/>
    <property type="evidence" value="ECO:0007669"/>
    <property type="project" value="UniProtKB-KW"/>
</dbReference>
<keyword evidence="1" id="KW-0862">Zinc</keyword>
<keyword evidence="2" id="KW-0175">Coiled coil</keyword>